<feature type="domain" description="Cation/H+ exchanger transmembrane" evidence="11">
    <location>
        <begin position="58"/>
        <end position="269"/>
    </location>
</feature>
<dbReference type="InterPro" id="IPR050794">
    <property type="entry name" value="CPA2_transporter"/>
</dbReference>
<keyword evidence="14" id="KW-1185">Reference proteome</keyword>
<reference evidence="14" key="1">
    <citation type="journal article" date="2010" name="Nat. Biotechnol.">
        <title>Draft genome sequence of the oilseed species Ricinus communis.</title>
        <authorList>
            <person name="Chan A.P."/>
            <person name="Crabtree J."/>
            <person name="Zhao Q."/>
            <person name="Lorenzi H."/>
            <person name="Orvis J."/>
            <person name="Puiu D."/>
            <person name="Melake-Berhan A."/>
            <person name="Jones K.M."/>
            <person name="Redman J."/>
            <person name="Chen G."/>
            <person name="Cahoon E.B."/>
            <person name="Gedil M."/>
            <person name="Stanke M."/>
            <person name="Haas B.J."/>
            <person name="Wortman J.R."/>
            <person name="Fraser-Liggett C.M."/>
            <person name="Ravel J."/>
            <person name="Rabinowicz P.D."/>
        </authorList>
    </citation>
    <scope>NUCLEOTIDE SEQUENCE [LARGE SCALE GENOMIC DNA]</scope>
    <source>
        <strain evidence="14">cv. Hale</strain>
    </source>
</reference>
<sequence length="751" mass="84360">MKNPWMNQKTNISVLCEEVSLTNTMQFRHGKDPSEWPWQLVMTQIALVNTFKILFQLILKPFGQQTYIPQIMGGIALGPSFLSQSEFFYKLFMQSPKGLLMIGILRAMGFMFLLYLLSMRIDITIIKKCGKLAVVIGISSLVVPMIITTLFAYFLRKFIKFDDGLSNSLPSVAILVATTSFHVILVVLTDLKLLNSELGRLALASSMISGISSWAFLAVIYDVKEGLQVGIKVGLVFAQLSKFIVILIIVFIFRPIMLWMVRQTPDGKPLKEPFVCSIFPCYVIDAGRRANIFLLGSDKFGTIQLVMLVASFSKLASVIIPAYYFNMPLSDALSLGFILNCKGLFDVQLYSRANKVKLITNENYAVLVYSSALHAGLFSWLTRLVYDPSRRYVAYRKHTVQHSNERSSELRVLACIHQQDNVPSIVSVLEESNPSKDDPIGVYVMKLKRSAVGTIPLLIPHQPDIPLTPSYNKQTEINHIINAFSQIENRNEGLSMIQYFTSYAPHPTLHDAVCSMALEKTISLIILPFLHSDDPSTRIVNKSILRNAPCSVSILLDSGKLTRSVLPIQALKRVCLVFLGGPDDRETLAYGARMAMNPYTELTLIRLISDDQSDADLIEKRRDLNMINEFKLRTIDSRNRVKFKEYVILEGSETAKLLRSVCKKFELILVGRRHDPASSLLSGLTEWKEIEELGVVGDMLASKDFDCNALVLVIQQQASVVQEMIESTRNISTRSSISDMCSSKYASSRYS</sequence>
<gene>
    <name evidence="13" type="ORF">RCOM_0849050</name>
</gene>
<keyword evidence="4 10" id="KW-0812">Transmembrane</keyword>
<dbReference type="AlphaFoldDB" id="B9SL26"/>
<evidence type="ECO:0000313" key="14">
    <source>
        <dbReference type="Proteomes" id="UP000008311"/>
    </source>
</evidence>
<dbReference type="GO" id="GO:1902600">
    <property type="term" value="P:proton transmembrane transport"/>
    <property type="evidence" value="ECO:0007669"/>
    <property type="project" value="InterPro"/>
</dbReference>
<evidence type="ECO:0000256" key="9">
    <source>
        <dbReference type="ARBA" id="ARBA00038341"/>
    </source>
</evidence>
<keyword evidence="6 10" id="KW-1133">Transmembrane helix</keyword>
<protein>
    <submittedName>
        <fullName evidence="13">Monovalent cation:proton antiporter, putative</fullName>
    </submittedName>
</protein>
<keyword evidence="8 10" id="KW-0472">Membrane</keyword>
<feature type="transmembrane region" description="Helical" evidence="10">
    <location>
        <begin position="167"/>
        <end position="189"/>
    </location>
</feature>
<evidence type="ECO:0000256" key="6">
    <source>
        <dbReference type="ARBA" id="ARBA00022989"/>
    </source>
</evidence>
<dbReference type="GO" id="GO:0098662">
    <property type="term" value="P:inorganic cation transmembrane transport"/>
    <property type="evidence" value="ECO:0000318"/>
    <property type="project" value="GO_Central"/>
</dbReference>
<dbReference type="GO" id="GO:0012505">
    <property type="term" value="C:endomembrane system"/>
    <property type="evidence" value="ECO:0000318"/>
    <property type="project" value="GO_Central"/>
</dbReference>
<dbReference type="Gene3D" id="1.20.1530.20">
    <property type="match status" value="1"/>
</dbReference>
<dbReference type="GO" id="GO:0006813">
    <property type="term" value="P:potassium ion transport"/>
    <property type="evidence" value="ECO:0007669"/>
    <property type="project" value="UniProtKB-KW"/>
</dbReference>
<evidence type="ECO:0000259" key="11">
    <source>
        <dbReference type="Pfam" id="PF00999"/>
    </source>
</evidence>
<feature type="transmembrane region" description="Helical" evidence="10">
    <location>
        <begin position="233"/>
        <end position="253"/>
    </location>
</feature>
<name>B9SL26_RICCO</name>
<evidence type="ECO:0000256" key="2">
    <source>
        <dbReference type="ARBA" id="ARBA00022448"/>
    </source>
</evidence>
<evidence type="ECO:0000256" key="8">
    <source>
        <dbReference type="ARBA" id="ARBA00023136"/>
    </source>
</evidence>
<dbReference type="InParanoid" id="B9SL26"/>
<feature type="transmembrane region" description="Helical" evidence="10">
    <location>
        <begin position="129"/>
        <end position="155"/>
    </location>
</feature>
<keyword evidence="2" id="KW-0813">Transport</keyword>
<evidence type="ECO:0000256" key="1">
    <source>
        <dbReference type="ARBA" id="ARBA00004141"/>
    </source>
</evidence>
<organism evidence="13 14">
    <name type="scientific">Ricinus communis</name>
    <name type="common">Castor bean</name>
    <dbReference type="NCBI Taxonomy" id="3988"/>
    <lineage>
        <taxon>Eukaryota</taxon>
        <taxon>Viridiplantae</taxon>
        <taxon>Streptophyta</taxon>
        <taxon>Embryophyta</taxon>
        <taxon>Tracheophyta</taxon>
        <taxon>Spermatophyta</taxon>
        <taxon>Magnoliopsida</taxon>
        <taxon>eudicotyledons</taxon>
        <taxon>Gunneridae</taxon>
        <taxon>Pentapetalae</taxon>
        <taxon>rosids</taxon>
        <taxon>fabids</taxon>
        <taxon>Malpighiales</taxon>
        <taxon>Euphorbiaceae</taxon>
        <taxon>Acalyphoideae</taxon>
        <taxon>Acalypheae</taxon>
        <taxon>Ricinus</taxon>
    </lineage>
</organism>
<evidence type="ECO:0000256" key="7">
    <source>
        <dbReference type="ARBA" id="ARBA00023065"/>
    </source>
</evidence>
<dbReference type="InterPro" id="IPR038770">
    <property type="entry name" value="Na+/solute_symporter_sf"/>
</dbReference>
<comment type="similarity">
    <text evidence="9">Belongs to the monovalent cation:proton antiporter 2 (CPA2) transporter (TC 2.A.37) family. CHX (TC 2.A.37.4) subfamily.</text>
</comment>
<evidence type="ECO:0000259" key="12">
    <source>
        <dbReference type="Pfam" id="PF23259"/>
    </source>
</evidence>
<feature type="domain" description="Cation/H(+) antiporter C-terminal" evidence="12">
    <location>
        <begin position="574"/>
        <end position="717"/>
    </location>
</feature>
<feature type="transmembrane region" description="Helical" evidence="10">
    <location>
        <begin position="364"/>
        <end position="386"/>
    </location>
</feature>
<dbReference type="eggNOG" id="KOG1650">
    <property type="taxonomic scope" value="Eukaryota"/>
</dbReference>
<dbReference type="PANTHER" id="PTHR32468:SF96">
    <property type="entry name" value="CATION_H(+) ANTIPORTER 26-RELATED"/>
    <property type="match status" value="1"/>
</dbReference>
<comment type="subcellular location">
    <subcellularLocation>
        <location evidence="1">Membrane</location>
        <topology evidence="1">Multi-pass membrane protein</topology>
    </subcellularLocation>
</comment>
<evidence type="ECO:0000256" key="4">
    <source>
        <dbReference type="ARBA" id="ARBA00022692"/>
    </source>
</evidence>
<dbReference type="Proteomes" id="UP000008311">
    <property type="component" value="Unassembled WGS sequence"/>
</dbReference>
<evidence type="ECO:0000256" key="10">
    <source>
        <dbReference type="SAM" id="Phobius"/>
    </source>
</evidence>
<feature type="transmembrane region" description="Helical" evidence="10">
    <location>
        <begin position="201"/>
        <end position="221"/>
    </location>
</feature>
<accession>B9SL26</accession>
<dbReference type="GO" id="GO:0016020">
    <property type="term" value="C:membrane"/>
    <property type="evidence" value="ECO:0007669"/>
    <property type="project" value="UniProtKB-SubCell"/>
</dbReference>
<evidence type="ECO:0000256" key="5">
    <source>
        <dbReference type="ARBA" id="ARBA00022958"/>
    </source>
</evidence>
<proteinExistence type="inferred from homology"/>
<dbReference type="STRING" id="3988.B9SL26"/>
<dbReference type="Pfam" id="PF23259">
    <property type="entry name" value="CHX17_C"/>
    <property type="match status" value="1"/>
</dbReference>
<feature type="transmembrane region" description="Helical" evidence="10">
    <location>
        <begin position="98"/>
        <end position="117"/>
    </location>
</feature>
<evidence type="ECO:0000313" key="13">
    <source>
        <dbReference type="EMBL" id="EEF35717.1"/>
    </source>
</evidence>
<dbReference type="InterPro" id="IPR006153">
    <property type="entry name" value="Cation/H_exchanger_TM"/>
</dbReference>
<dbReference type="InterPro" id="IPR057290">
    <property type="entry name" value="CHX17_C"/>
</dbReference>
<dbReference type="GO" id="GO:0015297">
    <property type="term" value="F:antiporter activity"/>
    <property type="evidence" value="ECO:0007669"/>
    <property type="project" value="InterPro"/>
</dbReference>
<dbReference type="PANTHER" id="PTHR32468">
    <property type="entry name" value="CATION/H + ANTIPORTER"/>
    <property type="match status" value="1"/>
</dbReference>
<dbReference type="EMBL" id="EQ974008">
    <property type="protein sequence ID" value="EEF35717.1"/>
    <property type="molecule type" value="Genomic_DNA"/>
</dbReference>
<feature type="transmembrane region" description="Helical" evidence="10">
    <location>
        <begin position="305"/>
        <end position="325"/>
    </location>
</feature>
<dbReference type="Pfam" id="PF00999">
    <property type="entry name" value="Na_H_Exchanger"/>
    <property type="match status" value="1"/>
</dbReference>
<evidence type="ECO:0000256" key="3">
    <source>
        <dbReference type="ARBA" id="ARBA00022538"/>
    </source>
</evidence>
<keyword evidence="7" id="KW-0406">Ion transport</keyword>
<keyword evidence="5" id="KW-0630">Potassium</keyword>
<keyword evidence="3" id="KW-0633">Potassium transport</keyword>
<dbReference type="GO" id="GO:0006885">
    <property type="term" value="P:regulation of pH"/>
    <property type="evidence" value="ECO:0000318"/>
    <property type="project" value="GO_Central"/>
</dbReference>